<dbReference type="PANTHER" id="PTHR45188:SF2">
    <property type="entry name" value="DNAJ HOMOLOG SUBFAMILY C MEMBER 7"/>
    <property type="match status" value="1"/>
</dbReference>
<evidence type="ECO:0000313" key="5">
    <source>
        <dbReference type="Proteomes" id="UP000654075"/>
    </source>
</evidence>
<dbReference type="Proteomes" id="UP000654075">
    <property type="component" value="Unassembled WGS sequence"/>
</dbReference>
<dbReference type="OrthoDB" id="437107at2759"/>
<dbReference type="SMART" id="SM00271">
    <property type="entry name" value="DnaJ"/>
    <property type="match status" value="1"/>
</dbReference>
<keyword evidence="1" id="KW-0677">Repeat</keyword>
<proteinExistence type="predicted"/>
<dbReference type="InterPro" id="IPR018253">
    <property type="entry name" value="DnaJ_domain_CS"/>
</dbReference>
<dbReference type="PROSITE" id="PS00636">
    <property type="entry name" value="DNAJ_1"/>
    <property type="match status" value="1"/>
</dbReference>
<name>A0A813GY49_POLGL</name>
<dbReference type="PROSITE" id="PS50076">
    <property type="entry name" value="DNAJ_2"/>
    <property type="match status" value="1"/>
</dbReference>
<keyword evidence="5" id="KW-1185">Reference proteome</keyword>
<dbReference type="PANTHER" id="PTHR45188">
    <property type="entry name" value="DNAJ PROTEIN P58IPK HOMOLOG"/>
    <property type="match status" value="1"/>
</dbReference>
<keyword evidence="2" id="KW-0802">TPR repeat</keyword>
<feature type="domain" description="J" evidence="3">
    <location>
        <begin position="42"/>
        <end position="112"/>
    </location>
</feature>
<dbReference type="SUPFAM" id="SSF46565">
    <property type="entry name" value="Chaperone J-domain"/>
    <property type="match status" value="1"/>
</dbReference>
<accession>A0A813GY49</accession>
<dbReference type="Pfam" id="PF00226">
    <property type="entry name" value="DnaJ"/>
    <property type="match status" value="1"/>
</dbReference>
<dbReference type="EMBL" id="CAJNNV010029821">
    <property type="protein sequence ID" value="CAE8630204.1"/>
    <property type="molecule type" value="Genomic_DNA"/>
</dbReference>
<evidence type="ECO:0000256" key="1">
    <source>
        <dbReference type="ARBA" id="ARBA00022737"/>
    </source>
</evidence>
<gene>
    <name evidence="4" type="ORF">PGLA1383_LOCUS46595</name>
</gene>
<organism evidence="4 5">
    <name type="scientific">Polarella glacialis</name>
    <name type="common">Dinoflagellate</name>
    <dbReference type="NCBI Taxonomy" id="89957"/>
    <lineage>
        <taxon>Eukaryota</taxon>
        <taxon>Sar</taxon>
        <taxon>Alveolata</taxon>
        <taxon>Dinophyceae</taxon>
        <taxon>Suessiales</taxon>
        <taxon>Suessiaceae</taxon>
        <taxon>Polarella</taxon>
    </lineage>
</organism>
<evidence type="ECO:0000259" key="3">
    <source>
        <dbReference type="PROSITE" id="PS50076"/>
    </source>
</evidence>
<dbReference type="OMA" id="QKAQEWH"/>
<dbReference type="CDD" id="cd06257">
    <property type="entry name" value="DnaJ"/>
    <property type="match status" value="1"/>
</dbReference>
<comment type="caution">
    <text evidence="4">The sequence shown here is derived from an EMBL/GenBank/DDBJ whole genome shotgun (WGS) entry which is preliminary data.</text>
</comment>
<protein>
    <recommendedName>
        <fullName evidence="3">J domain-containing protein</fullName>
    </recommendedName>
</protein>
<dbReference type="PRINTS" id="PR00625">
    <property type="entry name" value="JDOMAIN"/>
</dbReference>
<evidence type="ECO:0000256" key="2">
    <source>
        <dbReference type="ARBA" id="ARBA00022803"/>
    </source>
</evidence>
<dbReference type="InterPro" id="IPR036869">
    <property type="entry name" value="J_dom_sf"/>
</dbReference>
<feature type="non-terminal residue" evidence="4">
    <location>
        <position position="1"/>
    </location>
</feature>
<evidence type="ECO:0000313" key="4">
    <source>
        <dbReference type="EMBL" id="CAE8630204.1"/>
    </source>
</evidence>
<dbReference type="InterPro" id="IPR001623">
    <property type="entry name" value="DnaJ_domain"/>
</dbReference>
<sequence>GLERHDDAVKELESLFAWHREELVHTKLEEAKFAARKHKRSNYYEILGVPSVASQLEIKQGYRQKAQEWHPDKKGNLDEVLRKNAEEMFKTIGEAYEILSDPVRKELFDKGHDLEGIQEQMELKKRRAGGGCHGFR</sequence>
<dbReference type="AlphaFoldDB" id="A0A813GY49"/>
<reference evidence="4" key="1">
    <citation type="submission" date="2021-02" db="EMBL/GenBank/DDBJ databases">
        <authorList>
            <person name="Dougan E. K."/>
            <person name="Rhodes N."/>
            <person name="Thang M."/>
            <person name="Chan C."/>
        </authorList>
    </citation>
    <scope>NUCLEOTIDE SEQUENCE</scope>
</reference>
<dbReference type="Gene3D" id="1.10.287.110">
    <property type="entry name" value="DnaJ domain"/>
    <property type="match status" value="1"/>
</dbReference>